<dbReference type="PANTHER" id="PTHR13295">
    <property type="entry name" value="GLUTAMATE CYSTEINE LIGASE REGULATORY SUBUNIT"/>
    <property type="match status" value="1"/>
</dbReference>
<keyword evidence="4" id="KW-0317">Glutathione biosynthesis</keyword>
<dbReference type="InterPro" id="IPR036812">
    <property type="entry name" value="NAD(P)_OxRdtase_dom_sf"/>
</dbReference>
<dbReference type="InterPro" id="IPR032963">
    <property type="entry name" value="Gclm"/>
</dbReference>
<evidence type="ECO:0000256" key="6">
    <source>
        <dbReference type="ARBA" id="ARBA00030406"/>
    </source>
</evidence>
<dbReference type="AlphaFoldDB" id="A0A139HK69"/>
<evidence type="ECO:0000256" key="3">
    <source>
        <dbReference type="ARBA" id="ARBA00011532"/>
    </source>
</evidence>
<evidence type="ECO:0000259" key="11">
    <source>
        <dbReference type="Pfam" id="PF00248"/>
    </source>
</evidence>
<comment type="subunit">
    <text evidence="3">Heterodimer of a catalytic heavy chain and a regulatory light chain.</text>
</comment>
<protein>
    <recommendedName>
        <fullName evidence="8">GCS light chain</fullName>
    </recommendedName>
    <alternativeName>
        <fullName evidence="6">Gamma-ECS regulatory subunit</fullName>
    </alternativeName>
    <alternativeName>
        <fullName evidence="9">Gamma-glutamylcysteine synthetase regulatory subunit</fullName>
    </alternativeName>
    <alternativeName>
        <fullName evidence="7">Glutamate--cysteine ligase modifier subunit</fullName>
    </alternativeName>
</protein>
<comment type="similarity">
    <text evidence="2">Belongs to the aldo/keto reductase family. Glutamate--cysteine ligase light chain subfamily.</text>
</comment>
<dbReference type="GO" id="GO:0016491">
    <property type="term" value="F:oxidoreductase activity"/>
    <property type="evidence" value="ECO:0007669"/>
    <property type="project" value="UniProtKB-KW"/>
</dbReference>
<dbReference type="PANTHER" id="PTHR13295:SF4">
    <property type="entry name" value="GLUTAMATE--CYSTEINE LIGASE REGULATORY SUBUNIT"/>
    <property type="match status" value="1"/>
</dbReference>
<evidence type="ECO:0000256" key="4">
    <source>
        <dbReference type="ARBA" id="ARBA00022684"/>
    </source>
</evidence>
<proteinExistence type="inferred from homology"/>
<evidence type="ECO:0000256" key="9">
    <source>
        <dbReference type="ARBA" id="ARBA00032926"/>
    </source>
</evidence>
<comment type="pathway">
    <text evidence="1">Sulfur metabolism; glutathione biosynthesis; glutathione from L-cysteine and L-glutamate: step 1/2.</text>
</comment>
<evidence type="ECO:0000313" key="13">
    <source>
        <dbReference type="Proteomes" id="UP000070133"/>
    </source>
</evidence>
<dbReference type="SUPFAM" id="SSF51430">
    <property type="entry name" value="NAD(P)-linked oxidoreductase"/>
    <property type="match status" value="1"/>
</dbReference>
<dbReference type="Pfam" id="PF00248">
    <property type="entry name" value="Aldo_ket_red"/>
    <property type="match status" value="1"/>
</dbReference>
<dbReference type="GO" id="GO:0017109">
    <property type="term" value="C:glutamate-cysteine ligase complex"/>
    <property type="evidence" value="ECO:0007669"/>
    <property type="project" value="TreeGrafter"/>
</dbReference>
<organism evidence="12 13">
    <name type="scientific">Pseudocercospora eumusae</name>
    <dbReference type="NCBI Taxonomy" id="321146"/>
    <lineage>
        <taxon>Eukaryota</taxon>
        <taxon>Fungi</taxon>
        <taxon>Dikarya</taxon>
        <taxon>Ascomycota</taxon>
        <taxon>Pezizomycotina</taxon>
        <taxon>Dothideomycetes</taxon>
        <taxon>Dothideomycetidae</taxon>
        <taxon>Mycosphaerellales</taxon>
        <taxon>Mycosphaerellaceae</taxon>
        <taxon>Pseudocercospora</taxon>
    </lineage>
</organism>
<evidence type="ECO:0000256" key="7">
    <source>
        <dbReference type="ARBA" id="ARBA00031154"/>
    </source>
</evidence>
<evidence type="ECO:0000313" key="12">
    <source>
        <dbReference type="EMBL" id="KXT02840.1"/>
    </source>
</evidence>
<gene>
    <name evidence="12" type="ORF">AC578_5385</name>
</gene>
<evidence type="ECO:0000256" key="5">
    <source>
        <dbReference type="ARBA" id="ARBA00023002"/>
    </source>
</evidence>
<feature type="region of interest" description="Disordered" evidence="10">
    <location>
        <begin position="40"/>
        <end position="65"/>
    </location>
</feature>
<evidence type="ECO:0000256" key="8">
    <source>
        <dbReference type="ARBA" id="ARBA00031732"/>
    </source>
</evidence>
<dbReference type="Gene3D" id="3.20.20.100">
    <property type="entry name" value="NADP-dependent oxidoreductase domain"/>
    <property type="match status" value="1"/>
</dbReference>
<feature type="domain" description="NADP-dependent oxidoreductase" evidence="11">
    <location>
        <begin position="93"/>
        <end position="246"/>
    </location>
</feature>
<keyword evidence="5" id="KW-0560">Oxidoreductase</keyword>
<dbReference type="GO" id="GO:0030234">
    <property type="term" value="F:enzyme regulator activity"/>
    <property type="evidence" value="ECO:0007669"/>
    <property type="project" value="TreeGrafter"/>
</dbReference>
<dbReference type="OrthoDB" id="5596051at2759"/>
<feature type="region of interest" description="Disordered" evidence="10">
    <location>
        <begin position="264"/>
        <end position="292"/>
    </location>
</feature>
<evidence type="ECO:0000256" key="2">
    <source>
        <dbReference type="ARBA" id="ARBA00008612"/>
    </source>
</evidence>
<evidence type="ECO:0000256" key="10">
    <source>
        <dbReference type="SAM" id="MobiDB-lite"/>
    </source>
</evidence>
<dbReference type="UniPathway" id="UPA00142">
    <property type="reaction ID" value="UER00209"/>
</dbReference>
<name>A0A139HK69_9PEZI</name>
<dbReference type="GO" id="GO:0006750">
    <property type="term" value="P:glutathione biosynthetic process"/>
    <property type="evidence" value="ECO:0007669"/>
    <property type="project" value="UniProtKB-UniPathway"/>
</dbReference>
<dbReference type="EMBL" id="LFZN01000037">
    <property type="protein sequence ID" value="KXT02839.1"/>
    <property type="molecule type" value="Genomic_DNA"/>
</dbReference>
<dbReference type="EMBL" id="LFZN01000037">
    <property type="protein sequence ID" value="KXT02840.1"/>
    <property type="molecule type" value="Genomic_DNA"/>
</dbReference>
<evidence type="ECO:0000256" key="1">
    <source>
        <dbReference type="ARBA" id="ARBA00005006"/>
    </source>
</evidence>
<dbReference type="STRING" id="321146.A0A139HK69"/>
<keyword evidence="13" id="KW-1185">Reference proteome</keyword>
<sequence length="336" mass="36483">MKLLLSTSNIMGGSSIVRRGAGSKSNTELVSSLRANFADHTDAPQIDGNGNGTGNGTGNGRTTVNVAKPSYKSWTKKTGDALEIPALDFQHSALQEERENYDITAKLFFLPGGSKETREAQTKEAIDLVKKELHVDSIDLLIVSFPGIYFDEEEDCPDKISTRGPVEAEPEPLEGQIEAWKTLESLKEQGVVARLGVAEFGKERLETFLEKVKTKPDVDQINLRDCCSVPKDLMALAKSKSVELLVHNDCSNILPRGTTRELLGSGPTGAGVLAQPSKAGDKRKSLHGEESTNCTTPDILVGDVQPQWVIKYTAVVRNRGVVENKGYFAVAELSQE</sequence>
<dbReference type="Proteomes" id="UP000070133">
    <property type="component" value="Unassembled WGS sequence"/>
</dbReference>
<dbReference type="InterPro" id="IPR023210">
    <property type="entry name" value="NADP_OxRdtase_dom"/>
</dbReference>
<feature type="compositionally biased region" description="Gly residues" evidence="10">
    <location>
        <begin position="49"/>
        <end position="59"/>
    </location>
</feature>
<dbReference type="GO" id="GO:0035226">
    <property type="term" value="F:glutamate-cysteine ligase catalytic subunit binding"/>
    <property type="evidence" value="ECO:0007669"/>
    <property type="project" value="InterPro"/>
</dbReference>
<accession>A0A139HK69</accession>
<reference evidence="12 13" key="1">
    <citation type="submission" date="2015-07" db="EMBL/GenBank/DDBJ databases">
        <title>Comparative genomics of the Sigatoka disease complex on banana suggests a link between parallel evolutionary changes in Pseudocercospora fijiensis and Pseudocercospora eumusae and increased virulence on the banana host.</title>
        <authorList>
            <person name="Chang T.-C."/>
            <person name="Salvucci A."/>
            <person name="Crous P.W."/>
            <person name="Stergiopoulos I."/>
        </authorList>
    </citation>
    <scope>NUCLEOTIDE SEQUENCE [LARGE SCALE GENOMIC DNA]</scope>
    <source>
        <strain evidence="12 13">CBS 114824</strain>
    </source>
</reference>
<comment type="caution">
    <text evidence="12">The sequence shown here is derived from an EMBL/GenBank/DDBJ whole genome shotgun (WGS) entry which is preliminary data.</text>
</comment>
<feature type="compositionally biased region" description="Basic and acidic residues" evidence="10">
    <location>
        <begin position="279"/>
        <end position="290"/>
    </location>
</feature>